<evidence type="ECO:0000313" key="11">
    <source>
        <dbReference type="Ensembl" id="ENSDLAP00005062642.1"/>
    </source>
</evidence>
<reference evidence="11" key="1">
    <citation type="submission" date="2025-08" db="UniProtKB">
        <authorList>
            <consortium name="Ensembl"/>
        </authorList>
    </citation>
    <scope>IDENTIFICATION</scope>
</reference>
<dbReference type="InterPro" id="IPR013783">
    <property type="entry name" value="Ig-like_fold"/>
</dbReference>
<dbReference type="Gene3D" id="2.60.40.10">
    <property type="entry name" value="Immunoglobulins"/>
    <property type="match status" value="1"/>
</dbReference>
<keyword evidence="4" id="KW-0391">Immunity</keyword>
<dbReference type="InterPro" id="IPR003599">
    <property type="entry name" value="Ig_sub"/>
</dbReference>
<evidence type="ECO:0000256" key="7">
    <source>
        <dbReference type="ARBA" id="ARBA00023180"/>
    </source>
</evidence>
<keyword evidence="12" id="KW-1185">Reference proteome</keyword>
<evidence type="ECO:0000259" key="10">
    <source>
        <dbReference type="PROSITE" id="PS50835"/>
    </source>
</evidence>
<gene>
    <name evidence="11" type="primary">LOC127379517</name>
</gene>
<dbReference type="SUPFAM" id="SSF48726">
    <property type="entry name" value="Immunoglobulin"/>
    <property type="match status" value="1"/>
</dbReference>
<dbReference type="Ensembl" id="ENSDLAT00005066286.2">
    <property type="protein sequence ID" value="ENSDLAP00005062642.1"/>
    <property type="gene ID" value="ENSDLAG00005034061.1"/>
</dbReference>
<dbReference type="AlphaFoldDB" id="A0A8C4IW14"/>
<dbReference type="PROSITE" id="PS50835">
    <property type="entry name" value="IG_LIKE"/>
    <property type="match status" value="1"/>
</dbReference>
<dbReference type="GO" id="GO:0005886">
    <property type="term" value="C:plasma membrane"/>
    <property type="evidence" value="ECO:0007669"/>
    <property type="project" value="UniProtKB-SubCell"/>
</dbReference>
<sequence>MRNFTLITVLLLCCLSWISVSGSEFQTVEVQPGEDVTMLCSNYSSVPTQITWYKLVKRTQPHCVSSMFRSTDPAKYCDGFKSGKFEMSSNVYTLFLKIKQVDLSDSGLYFCGFYITKNLVIVDATFLEVQEGFDGLTKLILGGLTVFLAMVVICLAVKIKKLQKELFDSSLQNLDSNDLKDAALSLYLTTIRNRRPESERQVETRVIYAASR</sequence>
<keyword evidence="8" id="KW-0812">Transmembrane</keyword>
<dbReference type="Pfam" id="PF07686">
    <property type="entry name" value="V-set"/>
    <property type="match status" value="1"/>
</dbReference>
<dbReference type="PANTHER" id="PTHR19433:SF111">
    <property type="entry name" value="T CELL RECEPTOR ALPHA VARIABLE 4"/>
    <property type="match status" value="1"/>
</dbReference>
<dbReference type="GO" id="GO:0002376">
    <property type="term" value="P:immune system process"/>
    <property type="evidence" value="ECO:0007669"/>
    <property type="project" value="UniProtKB-KW"/>
</dbReference>
<dbReference type="SMART" id="SM00409">
    <property type="entry name" value="IG"/>
    <property type="match status" value="1"/>
</dbReference>
<dbReference type="InterPro" id="IPR052051">
    <property type="entry name" value="TCR_complex_component"/>
</dbReference>
<keyword evidence="3 9" id="KW-0732">Signal</keyword>
<dbReference type="InterPro" id="IPR013106">
    <property type="entry name" value="Ig_V-set"/>
</dbReference>
<evidence type="ECO:0000256" key="1">
    <source>
        <dbReference type="ARBA" id="ARBA00004236"/>
    </source>
</evidence>
<evidence type="ECO:0000256" key="2">
    <source>
        <dbReference type="ARBA" id="ARBA00022475"/>
    </source>
</evidence>
<organism evidence="11 12">
    <name type="scientific">Dicentrarchus labrax</name>
    <name type="common">European seabass</name>
    <name type="synonym">Morone labrax</name>
    <dbReference type="NCBI Taxonomy" id="13489"/>
    <lineage>
        <taxon>Eukaryota</taxon>
        <taxon>Metazoa</taxon>
        <taxon>Chordata</taxon>
        <taxon>Craniata</taxon>
        <taxon>Vertebrata</taxon>
        <taxon>Euteleostomi</taxon>
        <taxon>Actinopterygii</taxon>
        <taxon>Neopterygii</taxon>
        <taxon>Teleostei</taxon>
        <taxon>Neoteleostei</taxon>
        <taxon>Acanthomorphata</taxon>
        <taxon>Eupercaria</taxon>
        <taxon>Moronidae</taxon>
        <taxon>Dicentrarchus</taxon>
    </lineage>
</organism>
<evidence type="ECO:0000256" key="3">
    <source>
        <dbReference type="ARBA" id="ARBA00022729"/>
    </source>
</evidence>
<evidence type="ECO:0000256" key="8">
    <source>
        <dbReference type="SAM" id="Phobius"/>
    </source>
</evidence>
<dbReference type="InterPro" id="IPR007110">
    <property type="entry name" value="Ig-like_dom"/>
</dbReference>
<evidence type="ECO:0000256" key="4">
    <source>
        <dbReference type="ARBA" id="ARBA00022859"/>
    </source>
</evidence>
<dbReference type="GO" id="GO:0009617">
    <property type="term" value="P:response to bacterium"/>
    <property type="evidence" value="ECO:0007669"/>
    <property type="project" value="TreeGrafter"/>
</dbReference>
<feature type="transmembrane region" description="Helical" evidence="8">
    <location>
        <begin position="139"/>
        <end position="157"/>
    </location>
</feature>
<feature type="chain" id="PRO_5034562804" description="Ig-like domain-containing protein" evidence="9">
    <location>
        <begin position="23"/>
        <end position="212"/>
    </location>
</feature>
<accession>A0A8C4IW14</accession>
<protein>
    <recommendedName>
        <fullName evidence="10">Ig-like domain-containing protein</fullName>
    </recommendedName>
</protein>
<keyword evidence="2" id="KW-1003">Cell membrane</keyword>
<dbReference type="Proteomes" id="UP000694389">
    <property type="component" value="Unassembled WGS sequence"/>
</dbReference>
<evidence type="ECO:0000313" key="12">
    <source>
        <dbReference type="Proteomes" id="UP000694389"/>
    </source>
</evidence>
<name>A0A8C4IW14_DICLA</name>
<evidence type="ECO:0000256" key="9">
    <source>
        <dbReference type="SAM" id="SignalP"/>
    </source>
</evidence>
<keyword evidence="7" id="KW-0325">Glycoprotein</keyword>
<proteinExistence type="predicted"/>
<dbReference type="PANTHER" id="PTHR19433">
    <property type="entry name" value="T-CELL RECEPTOR ALPHA CHAIN V REGION-RELATED"/>
    <property type="match status" value="1"/>
</dbReference>
<keyword evidence="5 8" id="KW-0472">Membrane</keyword>
<feature type="signal peptide" evidence="9">
    <location>
        <begin position="1"/>
        <end position="22"/>
    </location>
</feature>
<comment type="subcellular location">
    <subcellularLocation>
        <location evidence="1">Cell membrane</location>
    </subcellularLocation>
</comment>
<evidence type="ECO:0000256" key="6">
    <source>
        <dbReference type="ARBA" id="ARBA00023157"/>
    </source>
</evidence>
<dbReference type="InterPro" id="IPR036179">
    <property type="entry name" value="Ig-like_dom_sf"/>
</dbReference>
<keyword evidence="6" id="KW-1015">Disulfide bond</keyword>
<feature type="domain" description="Ig-like" evidence="10">
    <location>
        <begin position="18"/>
        <end position="111"/>
    </location>
</feature>
<keyword evidence="8" id="KW-1133">Transmembrane helix</keyword>
<reference evidence="11" key="2">
    <citation type="submission" date="2025-09" db="UniProtKB">
        <authorList>
            <consortium name="Ensembl"/>
        </authorList>
    </citation>
    <scope>IDENTIFICATION</scope>
</reference>
<dbReference type="CDD" id="cd00099">
    <property type="entry name" value="IgV"/>
    <property type="match status" value="1"/>
</dbReference>
<evidence type="ECO:0000256" key="5">
    <source>
        <dbReference type="ARBA" id="ARBA00023136"/>
    </source>
</evidence>
<dbReference type="GeneTree" id="ENSGT00990000203919"/>